<keyword evidence="3" id="KW-0808">Transferase</keyword>
<organism evidence="15 16">
    <name type="scientific">Trema orientale</name>
    <name type="common">Charcoal tree</name>
    <name type="synonym">Celtis orientalis</name>
    <dbReference type="NCBI Taxonomy" id="63057"/>
    <lineage>
        <taxon>Eukaryota</taxon>
        <taxon>Viridiplantae</taxon>
        <taxon>Streptophyta</taxon>
        <taxon>Embryophyta</taxon>
        <taxon>Tracheophyta</taxon>
        <taxon>Spermatophyta</taxon>
        <taxon>Magnoliopsida</taxon>
        <taxon>eudicotyledons</taxon>
        <taxon>Gunneridae</taxon>
        <taxon>Pentapetalae</taxon>
        <taxon>rosids</taxon>
        <taxon>fabids</taxon>
        <taxon>Rosales</taxon>
        <taxon>Cannabaceae</taxon>
        <taxon>Trema</taxon>
    </lineage>
</organism>
<evidence type="ECO:0000256" key="10">
    <source>
        <dbReference type="ARBA" id="ARBA00022989"/>
    </source>
</evidence>
<evidence type="ECO:0000256" key="3">
    <source>
        <dbReference type="ARBA" id="ARBA00022679"/>
    </source>
</evidence>
<dbReference type="InterPro" id="IPR024788">
    <property type="entry name" value="Malectin-like_Carb-bd_dom"/>
</dbReference>
<keyword evidence="4 13" id="KW-0812">Transmembrane</keyword>
<feature type="binding site" evidence="12">
    <location>
        <position position="562"/>
    </location>
    <ligand>
        <name>ATP</name>
        <dbReference type="ChEBI" id="CHEBI:30616"/>
    </ligand>
</feature>
<dbReference type="GO" id="GO:0005524">
    <property type="term" value="F:ATP binding"/>
    <property type="evidence" value="ECO:0007669"/>
    <property type="project" value="UniProtKB-UniRule"/>
</dbReference>
<keyword evidence="15" id="KW-0723">Serine/threonine-protein kinase</keyword>
<evidence type="ECO:0000259" key="14">
    <source>
        <dbReference type="PROSITE" id="PS50011"/>
    </source>
</evidence>
<evidence type="ECO:0000256" key="13">
    <source>
        <dbReference type="SAM" id="Phobius"/>
    </source>
</evidence>
<evidence type="ECO:0000256" key="4">
    <source>
        <dbReference type="ARBA" id="ARBA00022692"/>
    </source>
</evidence>
<keyword evidence="16" id="KW-1185">Reference proteome</keyword>
<keyword evidence="2" id="KW-0433">Leucine-rich repeat</keyword>
<dbReference type="AlphaFoldDB" id="A0A2P5BYP9"/>
<dbReference type="Pfam" id="PF12819">
    <property type="entry name" value="Malectin_like"/>
    <property type="match status" value="1"/>
</dbReference>
<evidence type="ECO:0000256" key="5">
    <source>
        <dbReference type="ARBA" id="ARBA00022729"/>
    </source>
</evidence>
<dbReference type="EMBL" id="JXTC01000438">
    <property type="protein sequence ID" value="PON53933.1"/>
    <property type="molecule type" value="Genomic_DNA"/>
</dbReference>
<evidence type="ECO:0000256" key="6">
    <source>
        <dbReference type="ARBA" id="ARBA00022737"/>
    </source>
</evidence>
<feature type="domain" description="Protein kinase" evidence="14">
    <location>
        <begin position="535"/>
        <end position="785"/>
    </location>
</feature>
<dbReference type="STRING" id="63057.A0A2P5BYP9"/>
<keyword evidence="7 12" id="KW-0547">Nucleotide-binding</keyword>
<reference evidence="16" key="1">
    <citation type="submission" date="2016-06" db="EMBL/GenBank/DDBJ databases">
        <title>Parallel loss of symbiosis genes in relatives of nitrogen-fixing non-legume Parasponia.</title>
        <authorList>
            <person name="Van Velzen R."/>
            <person name="Holmer R."/>
            <person name="Bu F."/>
            <person name="Rutten L."/>
            <person name="Van Zeijl A."/>
            <person name="Liu W."/>
            <person name="Santuari L."/>
            <person name="Cao Q."/>
            <person name="Sharma T."/>
            <person name="Shen D."/>
            <person name="Roswanjaya Y."/>
            <person name="Wardhani T."/>
            <person name="Kalhor M.S."/>
            <person name="Jansen J."/>
            <person name="Van den Hoogen J."/>
            <person name="Gungor B."/>
            <person name="Hartog M."/>
            <person name="Hontelez J."/>
            <person name="Verver J."/>
            <person name="Yang W.-C."/>
            <person name="Schijlen E."/>
            <person name="Repin R."/>
            <person name="Schilthuizen M."/>
            <person name="Schranz E."/>
            <person name="Heidstra R."/>
            <person name="Miyata K."/>
            <person name="Fedorova E."/>
            <person name="Kohlen W."/>
            <person name="Bisseling T."/>
            <person name="Smit S."/>
            <person name="Geurts R."/>
        </authorList>
    </citation>
    <scope>NUCLEOTIDE SEQUENCE [LARGE SCALE GENOMIC DNA]</scope>
    <source>
        <strain evidence="16">cv. RG33-2</strain>
    </source>
</reference>
<evidence type="ECO:0000256" key="1">
    <source>
        <dbReference type="ARBA" id="ARBA00004167"/>
    </source>
</evidence>
<dbReference type="SUPFAM" id="SSF52058">
    <property type="entry name" value="L domain-like"/>
    <property type="match status" value="1"/>
</dbReference>
<evidence type="ECO:0000256" key="11">
    <source>
        <dbReference type="ARBA" id="ARBA00023136"/>
    </source>
</evidence>
<gene>
    <name evidence="15" type="ORF">TorRG33x02_303780</name>
</gene>
<comment type="subcellular location">
    <subcellularLocation>
        <location evidence="1">Membrane</location>
        <topology evidence="1">Single-pass membrane protein</topology>
    </subcellularLocation>
</comment>
<dbReference type="OrthoDB" id="1382965at2759"/>
<keyword evidence="11 13" id="KW-0472">Membrane</keyword>
<dbReference type="GO" id="GO:0004674">
    <property type="term" value="F:protein serine/threonine kinase activity"/>
    <property type="evidence" value="ECO:0007669"/>
    <property type="project" value="UniProtKB-KW"/>
</dbReference>
<dbReference type="GO" id="GO:0016020">
    <property type="term" value="C:membrane"/>
    <property type="evidence" value="ECO:0007669"/>
    <property type="project" value="UniProtKB-SubCell"/>
</dbReference>
<dbReference type="InterPro" id="IPR011009">
    <property type="entry name" value="Kinase-like_dom_sf"/>
</dbReference>
<dbReference type="FunFam" id="3.80.10.10:FF:000129">
    <property type="entry name" value="Leucine-rich repeat receptor-like kinase"/>
    <property type="match status" value="1"/>
</dbReference>
<dbReference type="InterPro" id="IPR001611">
    <property type="entry name" value="Leu-rich_rpt"/>
</dbReference>
<name>A0A2P5BYP9_TREOI</name>
<keyword evidence="6" id="KW-0677">Repeat</keyword>
<dbReference type="Gene3D" id="3.30.200.20">
    <property type="entry name" value="Phosphorylase Kinase, domain 1"/>
    <property type="match status" value="1"/>
</dbReference>
<dbReference type="InterPro" id="IPR008271">
    <property type="entry name" value="Ser/Thr_kinase_AS"/>
</dbReference>
<evidence type="ECO:0000256" key="9">
    <source>
        <dbReference type="ARBA" id="ARBA00022840"/>
    </source>
</evidence>
<keyword evidence="8 15" id="KW-0418">Kinase</keyword>
<comment type="caution">
    <text evidence="15">The sequence shown here is derived from an EMBL/GenBank/DDBJ whole genome shotgun (WGS) entry which is preliminary data.</text>
</comment>
<dbReference type="PRINTS" id="PR00019">
    <property type="entry name" value="LEURICHRPT"/>
</dbReference>
<dbReference type="Gene3D" id="1.10.510.10">
    <property type="entry name" value="Transferase(Phosphotransferase) domain 1"/>
    <property type="match status" value="1"/>
</dbReference>
<evidence type="ECO:0000256" key="12">
    <source>
        <dbReference type="PROSITE-ProRule" id="PRU10141"/>
    </source>
</evidence>
<dbReference type="PROSITE" id="PS50011">
    <property type="entry name" value="PROTEIN_KINASE_DOM"/>
    <property type="match status" value="1"/>
</dbReference>
<keyword evidence="10 13" id="KW-1133">Transmembrane helix</keyword>
<evidence type="ECO:0000256" key="2">
    <source>
        <dbReference type="ARBA" id="ARBA00022614"/>
    </source>
</evidence>
<dbReference type="SUPFAM" id="SSF56112">
    <property type="entry name" value="Protein kinase-like (PK-like)"/>
    <property type="match status" value="1"/>
</dbReference>
<proteinExistence type="predicted"/>
<dbReference type="PROSITE" id="PS00108">
    <property type="entry name" value="PROTEIN_KINASE_ST"/>
    <property type="match status" value="1"/>
</dbReference>
<dbReference type="PANTHER" id="PTHR45631">
    <property type="entry name" value="OS07G0107800 PROTEIN-RELATED"/>
    <property type="match status" value="1"/>
</dbReference>
<feature type="transmembrane region" description="Helical" evidence="13">
    <location>
        <begin position="474"/>
        <end position="498"/>
    </location>
</feature>
<dbReference type="Pfam" id="PF13855">
    <property type="entry name" value="LRR_8"/>
    <property type="match status" value="1"/>
</dbReference>
<dbReference type="InterPro" id="IPR017441">
    <property type="entry name" value="Protein_kinase_ATP_BS"/>
</dbReference>
<keyword evidence="9 12" id="KW-0067">ATP-binding</keyword>
<dbReference type="InterPro" id="IPR032675">
    <property type="entry name" value="LRR_dom_sf"/>
</dbReference>
<dbReference type="PANTHER" id="PTHR45631:SF212">
    <property type="entry name" value="PROTEIN KINASE DOMAIN-CONTAINING PROTEIN"/>
    <property type="match status" value="1"/>
</dbReference>
<evidence type="ECO:0000256" key="8">
    <source>
        <dbReference type="ARBA" id="ARBA00022777"/>
    </source>
</evidence>
<keyword evidence="5" id="KW-0732">Signal</keyword>
<dbReference type="Gene3D" id="3.80.10.10">
    <property type="entry name" value="Ribonuclease Inhibitor"/>
    <property type="match status" value="1"/>
</dbReference>
<evidence type="ECO:0000313" key="16">
    <source>
        <dbReference type="Proteomes" id="UP000237000"/>
    </source>
</evidence>
<dbReference type="PROSITE" id="PS51450">
    <property type="entry name" value="LRR"/>
    <property type="match status" value="1"/>
</dbReference>
<dbReference type="InterPro" id="IPR000719">
    <property type="entry name" value="Prot_kinase_dom"/>
</dbReference>
<dbReference type="Proteomes" id="UP000237000">
    <property type="component" value="Unassembled WGS sequence"/>
</dbReference>
<evidence type="ECO:0000313" key="15">
    <source>
        <dbReference type="EMBL" id="PON53933.1"/>
    </source>
</evidence>
<protein>
    <submittedName>
        <fullName evidence="15">Serine/threonine protein kinase</fullName>
    </submittedName>
</protein>
<sequence length="827" mass="92316">MNIDCGATEDYHDKDGRYFESDNKYIDTGEVFPISPAYKANWAFFRNLRSFPNGTRNCFVLRPKQGKNVNYLITAFFFYGNYDGKKRVPVFDIYIGVNRWRTINTSQSIFSDVVYLATADTIDMCLVNINSGTPFISSLQLRPLVTKSLYQPSPGNLLGLVNRFDCGATPVDDFIYRYQDDIYDRIWEHSLPLSPEISTINSSRSANFSSGYSEQPAATVLNTAVQARGTDMKYNLEKITNPTSEFSVYLHFAELVQPPQGRRHFTVTINDIIQGPFNSPGYMGTMYVNGSVRGIVQISIEATNDSRLPPILNGLEVFVVVPLLKSPSNSEDVNAMMEIKRTYGISEDSWQGDPCVPANLSWSRVGCSSNDSPRIISLNLSSRGLTGDITASLSNLKSLRVLDLSYNNLTGSIPESLAKLSSLAVLNLAGNKLEGSVPKALLEKSMTGALNFSLHQNPKLCFPDPCKYEINKTIILVVVVVSASILLVAVVIILLVYFNRWNGKGVNKHTRKSSSYWKTTGSERFSYSDIKRITNELTSFIGEGGFGKVYLGELKGTQVAVKVPSRVPKQCAKEFENEVQLLTGVHHNNVVSLIGYCNDEDGKLALVYEYMANGNLAEHIKAGLVYLHDHWKPPIIHRDLKTTNILLNDKLLAKIADFGISKHILVEGDRSHITTDPRGTLGYLDPEYQITKQLNTTSDVYSFGVILLELITGQPAVMKEFPHLHITQCIAQKDIGGIIDPRLEASSYDIDSVRKAFETAMACVRMTKIQRPDMSWVYSELKDALKIETGSSSKEIAQITEYDSINIIEMNPMDTKNWKMEAPAHTW</sequence>
<dbReference type="SMART" id="SM00220">
    <property type="entry name" value="S_TKc"/>
    <property type="match status" value="1"/>
</dbReference>
<dbReference type="InParanoid" id="A0A2P5BYP9"/>
<accession>A0A2P5BYP9</accession>
<dbReference type="Pfam" id="PF00069">
    <property type="entry name" value="Pkinase"/>
    <property type="match status" value="1"/>
</dbReference>
<dbReference type="PROSITE" id="PS00107">
    <property type="entry name" value="PROTEIN_KINASE_ATP"/>
    <property type="match status" value="1"/>
</dbReference>
<evidence type="ECO:0000256" key="7">
    <source>
        <dbReference type="ARBA" id="ARBA00022741"/>
    </source>
</evidence>